<evidence type="ECO:0000313" key="2">
    <source>
        <dbReference type="Proteomes" id="UP001229313"/>
    </source>
</evidence>
<dbReference type="EMBL" id="CP133568">
    <property type="protein sequence ID" value="WMT03310.1"/>
    <property type="molecule type" value="Genomic_DNA"/>
</dbReference>
<gene>
    <name evidence="1" type="ORF">RDV84_00195</name>
</gene>
<dbReference type="InterPro" id="IPR053738">
    <property type="entry name" value="Lambda_capsid_assembly"/>
</dbReference>
<reference evidence="1 2" key="1">
    <citation type="submission" date="2023-08" db="EMBL/GenBank/DDBJ databases">
        <title>The whole genome sequence of Lysobacter yananisis.</title>
        <authorList>
            <person name="Sun H."/>
        </authorList>
    </citation>
    <scope>NUCLEOTIDE SEQUENCE [LARGE SCALE GENOMIC DNA]</scope>
    <source>
        <strain evidence="1 2">SNNU513</strain>
    </source>
</reference>
<accession>A0ABY9PB99</accession>
<evidence type="ECO:0000313" key="1">
    <source>
        <dbReference type="EMBL" id="WMT03310.1"/>
    </source>
</evidence>
<protein>
    <recommendedName>
        <fullName evidence="3">Phage capsid protein</fullName>
    </recommendedName>
</protein>
<name>A0ABY9PB99_9GAMM</name>
<sequence length="315" mass="34341">MSQQTPKQARIIDPILTTHAQGYVRPGNVGKFLFPTAEVNSLGGQVITFGKEGFKRYATKRAPGAATQRVQFGHAGEKYSIIPAALEALVPDELQNEAQQVPGIDLASDSVDLVLDVFELEHECECADLARDASRYDANHKLQLTSTTRWSADTSTPTSDVFAGSEAIRSTIGMRANVGILSPSSFTALQTNKDILDRLKYTSRDSVTTDMLARLWNLQNVYVGDALVANDQDDFSDVWGDDVILAYVAPPTGGNRRSAARPSYGYTYTMRGNPHVKQPYYENNRASWIYGVQADRTPVLSGISGGFLLQGAGAR</sequence>
<keyword evidence="2" id="KW-1185">Reference proteome</keyword>
<organism evidence="1 2">
    <name type="scientific">Lysobacter yananisis</name>
    <dbReference type="NCBI Taxonomy" id="1003114"/>
    <lineage>
        <taxon>Bacteria</taxon>
        <taxon>Pseudomonadati</taxon>
        <taxon>Pseudomonadota</taxon>
        <taxon>Gammaproteobacteria</taxon>
        <taxon>Lysobacterales</taxon>
        <taxon>Lysobacteraceae</taxon>
        <taxon>Lysobacter</taxon>
    </lineage>
</organism>
<evidence type="ECO:0008006" key="3">
    <source>
        <dbReference type="Google" id="ProtNLM"/>
    </source>
</evidence>
<dbReference type="RefSeq" id="WP_309152086.1">
    <property type="nucleotide sequence ID" value="NZ_CP133568.1"/>
</dbReference>
<dbReference type="Gene3D" id="3.90.1690.10">
    <property type="entry name" value="phage-related protein like domain"/>
    <property type="match status" value="1"/>
</dbReference>
<dbReference type="Proteomes" id="UP001229313">
    <property type="component" value="Chromosome"/>
</dbReference>
<proteinExistence type="predicted"/>